<dbReference type="Pfam" id="PF06330">
    <property type="entry name" value="TRI5"/>
    <property type="match status" value="1"/>
</dbReference>
<evidence type="ECO:0000256" key="2">
    <source>
        <dbReference type="ARBA" id="ARBA00023239"/>
    </source>
</evidence>
<evidence type="ECO:0000313" key="4">
    <source>
        <dbReference type="Proteomes" id="UP001212997"/>
    </source>
</evidence>
<dbReference type="Gene3D" id="1.10.600.10">
    <property type="entry name" value="Farnesyl Diphosphate Synthase"/>
    <property type="match status" value="1"/>
</dbReference>
<dbReference type="AlphaFoldDB" id="A0AAD5YDN1"/>
<dbReference type="InterPro" id="IPR008949">
    <property type="entry name" value="Isoprenoid_synthase_dom_sf"/>
</dbReference>
<protein>
    <recommendedName>
        <fullName evidence="5">Terpenoid synthase</fullName>
    </recommendedName>
</protein>
<dbReference type="SFLD" id="SFLDG01021">
    <property type="entry name" value="Trichodiene_Synthase_Like"/>
    <property type="match status" value="1"/>
</dbReference>
<organism evidence="3 4">
    <name type="scientific">Meripilus lineatus</name>
    <dbReference type="NCBI Taxonomy" id="2056292"/>
    <lineage>
        <taxon>Eukaryota</taxon>
        <taxon>Fungi</taxon>
        <taxon>Dikarya</taxon>
        <taxon>Basidiomycota</taxon>
        <taxon>Agaricomycotina</taxon>
        <taxon>Agaricomycetes</taxon>
        <taxon>Polyporales</taxon>
        <taxon>Meripilaceae</taxon>
        <taxon>Meripilus</taxon>
    </lineage>
</organism>
<sequence length="342" mass="38161">MVSIPLQTEIPLFPNLPVTLGSPMTPHFAEGVTDISNLLPCLLRGLINQFPDSIPVPNSDTQRIDPIVEELIWDKVSKWDMGLPSHIYTKPIIAGHDIAAIAYRHVSPELQAEIALFTGLGILIDDEIIGTPAVREFIPRFCTSSCQLHPSLDRFAETVHGIRKHFAEYGANAILSSTIDYVNSELFQKGAKDMSLSRGSIPFTKYIRGKDGYCEAFAAFVWPKDDFPDPVEFIQAFPDTMEFLALVNDIFSYYKEMKAGEAGTFISKFALANGTLEGDAIRDLIDYVIVITRRVREILGDGKAREAWESMAAGYIRFHLLAERYKLVEILPDIVSPHDVAI</sequence>
<comment type="caution">
    <text evidence="3">The sequence shown here is derived from an EMBL/GenBank/DDBJ whole genome shotgun (WGS) entry which is preliminary data.</text>
</comment>
<comment type="similarity">
    <text evidence="1">Belongs to the trichodiene synthase family.</text>
</comment>
<reference evidence="3" key="1">
    <citation type="submission" date="2022-07" db="EMBL/GenBank/DDBJ databases">
        <title>Genome Sequence of Physisporinus lineatus.</title>
        <authorList>
            <person name="Buettner E."/>
        </authorList>
    </citation>
    <scope>NUCLEOTIDE SEQUENCE</scope>
    <source>
        <strain evidence="3">VT162</strain>
    </source>
</reference>
<evidence type="ECO:0008006" key="5">
    <source>
        <dbReference type="Google" id="ProtNLM"/>
    </source>
</evidence>
<gene>
    <name evidence="3" type="ORF">NLI96_g11152</name>
</gene>
<evidence type="ECO:0000313" key="3">
    <source>
        <dbReference type="EMBL" id="KAJ3476444.1"/>
    </source>
</evidence>
<name>A0AAD5YDN1_9APHY</name>
<dbReference type="InterPro" id="IPR024652">
    <property type="entry name" value="Trichodiene_synth"/>
</dbReference>
<keyword evidence="2" id="KW-0456">Lyase</keyword>
<dbReference type="SUPFAM" id="SSF48576">
    <property type="entry name" value="Terpenoid synthases"/>
    <property type="match status" value="1"/>
</dbReference>
<accession>A0AAD5YDN1</accession>
<dbReference type="EMBL" id="JANAWD010000706">
    <property type="protein sequence ID" value="KAJ3476444.1"/>
    <property type="molecule type" value="Genomic_DNA"/>
</dbReference>
<dbReference type="SFLD" id="SFLDS00005">
    <property type="entry name" value="Isoprenoid_Synthase_Type_I"/>
    <property type="match status" value="1"/>
</dbReference>
<keyword evidence="4" id="KW-1185">Reference proteome</keyword>
<evidence type="ECO:0000256" key="1">
    <source>
        <dbReference type="ARBA" id="ARBA00007946"/>
    </source>
</evidence>
<proteinExistence type="inferred from homology"/>
<dbReference type="GO" id="GO:0016838">
    <property type="term" value="F:carbon-oxygen lyase activity, acting on phosphates"/>
    <property type="evidence" value="ECO:0007669"/>
    <property type="project" value="InterPro"/>
</dbReference>
<dbReference type="Proteomes" id="UP001212997">
    <property type="component" value="Unassembled WGS sequence"/>
</dbReference>